<accession>J3N4I9</accession>
<dbReference type="HOGENOM" id="CLU_1629614_0_0_1"/>
<evidence type="ECO:0000313" key="1">
    <source>
        <dbReference type="EnsemblPlants" id="OB10G24370.1"/>
    </source>
</evidence>
<evidence type="ECO:0000313" key="2">
    <source>
        <dbReference type="Proteomes" id="UP000006038"/>
    </source>
</evidence>
<proteinExistence type="predicted"/>
<dbReference type="GO" id="GO:0008270">
    <property type="term" value="F:zinc ion binding"/>
    <property type="evidence" value="ECO:0007669"/>
    <property type="project" value="InterPro"/>
</dbReference>
<dbReference type="Gramene" id="OB10G24370.1">
    <property type="protein sequence ID" value="OB10G24370.1"/>
    <property type="gene ID" value="OB10G24370"/>
</dbReference>
<reference evidence="1" key="2">
    <citation type="submission" date="2013-04" db="UniProtKB">
        <authorList>
            <consortium name="EnsemblPlants"/>
        </authorList>
    </citation>
    <scope>IDENTIFICATION</scope>
</reference>
<protein>
    <submittedName>
        <fullName evidence="1">Uncharacterized protein</fullName>
    </submittedName>
</protein>
<dbReference type="InterPro" id="IPR000316">
    <property type="entry name" value="Metallthion_15"/>
</dbReference>
<dbReference type="EnsemblPlants" id="OB10G24370.1">
    <property type="protein sequence ID" value="OB10G24370.1"/>
    <property type="gene ID" value="OB10G24370"/>
</dbReference>
<keyword evidence="2" id="KW-1185">Reference proteome</keyword>
<dbReference type="STRING" id="4533.J3N4I9"/>
<reference evidence="1" key="1">
    <citation type="journal article" date="2013" name="Nat. Commun.">
        <title>Whole-genome sequencing of Oryza brachyantha reveals mechanisms underlying Oryza genome evolution.</title>
        <authorList>
            <person name="Chen J."/>
            <person name="Huang Q."/>
            <person name="Gao D."/>
            <person name="Wang J."/>
            <person name="Lang Y."/>
            <person name="Liu T."/>
            <person name="Li B."/>
            <person name="Bai Z."/>
            <person name="Luis Goicoechea J."/>
            <person name="Liang C."/>
            <person name="Chen C."/>
            <person name="Zhang W."/>
            <person name="Sun S."/>
            <person name="Liao Y."/>
            <person name="Zhang X."/>
            <person name="Yang L."/>
            <person name="Song C."/>
            <person name="Wang M."/>
            <person name="Shi J."/>
            <person name="Liu G."/>
            <person name="Liu J."/>
            <person name="Zhou H."/>
            <person name="Zhou W."/>
            <person name="Yu Q."/>
            <person name="An N."/>
            <person name="Chen Y."/>
            <person name="Cai Q."/>
            <person name="Wang B."/>
            <person name="Liu B."/>
            <person name="Min J."/>
            <person name="Huang Y."/>
            <person name="Wu H."/>
            <person name="Li Z."/>
            <person name="Zhang Y."/>
            <person name="Yin Y."/>
            <person name="Song W."/>
            <person name="Jiang J."/>
            <person name="Jackson S.A."/>
            <person name="Wing R.A."/>
            <person name="Wang J."/>
            <person name="Chen M."/>
        </authorList>
    </citation>
    <scope>NUCLEOTIDE SEQUENCE [LARGE SCALE GENOMIC DNA]</scope>
    <source>
        <strain evidence="1">cv. IRGC 101232</strain>
    </source>
</reference>
<dbReference type="PRINTS" id="PR00877">
    <property type="entry name" value="MTPLANTPEC"/>
</dbReference>
<dbReference type="AlphaFoldDB" id="J3N4I9"/>
<dbReference type="Pfam" id="PF02068">
    <property type="entry name" value="Metallothio_PEC"/>
    <property type="match status" value="1"/>
</dbReference>
<sequence length="163" mass="17623">MGCDDKCGCAVPCPGGAGCRCESARSGGGDDVLVRRPLRVQPVHVRPRVAAGRERDGQPEGRLLLRGDLHLRLLRRLHHHHHLNASWSINPCSQTKGKNRRRGRRGIGDFLTAGSEATDGGDALRAALGVRGWGVSLRGGAPLRGPARVQAQRVIQVGVRRRF</sequence>
<dbReference type="PROSITE" id="PS51257">
    <property type="entry name" value="PROKAR_LIPOPROTEIN"/>
    <property type="match status" value="1"/>
</dbReference>
<dbReference type="Proteomes" id="UP000006038">
    <property type="component" value="Chromosome 10"/>
</dbReference>
<organism evidence="1">
    <name type="scientific">Oryza brachyantha</name>
    <name type="common">malo sina</name>
    <dbReference type="NCBI Taxonomy" id="4533"/>
    <lineage>
        <taxon>Eukaryota</taxon>
        <taxon>Viridiplantae</taxon>
        <taxon>Streptophyta</taxon>
        <taxon>Embryophyta</taxon>
        <taxon>Tracheophyta</taxon>
        <taxon>Spermatophyta</taxon>
        <taxon>Magnoliopsida</taxon>
        <taxon>Liliopsida</taxon>
        <taxon>Poales</taxon>
        <taxon>Poaceae</taxon>
        <taxon>BOP clade</taxon>
        <taxon>Oryzoideae</taxon>
        <taxon>Oryzeae</taxon>
        <taxon>Oryzinae</taxon>
        <taxon>Oryza</taxon>
    </lineage>
</organism>
<name>J3N4I9_ORYBR</name>